<evidence type="ECO:0000256" key="12">
    <source>
        <dbReference type="ARBA" id="ARBA00022723"/>
    </source>
</evidence>
<dbReference type="InterPro" id="IPR000121">
    <property type="entry name" value="PEP_util_C"/>
</dbReference>
<evidence type="ECO:0000259" key="16">
    <source>
        <dbReference type="Pfam" id="PF02896"/>
    </source>
</evidence>
<protein>
    <recommendedName>
        <fullName evidence="6">phosphoenolpyruvate--protein phosphotransferase</fullName>
        <ecNumber evidence="6">2.7.3.9</ecNumber>
    </recommendedName>
</protein>
<reference evidence="17" key="1">
    <citation type="submission" date="2018-05" db="EMBL/GenBank/DDBJ databases">
        <authorList>
            <person name="Lanie J.A."/>
            <person name="Ng W.-L."/>
            <person name="Kazmierczak K.M."/>
            <person name="Andrzejewski T.M."/>
            <person name="Davidsen T.M."/>
            <person name="Wayne K.J."/>
            <person name="Tettelin H."/>
            <person name="Glass J.I."/>
            <person name="Rusch D."/>
            <person name="Podicherti R."/>
            <person name="Tsui H.-C.T."/>
            <person name="Winkler M.E."/>
        </authorList>
    </citation>
    <scope>NUCLEOTIDE SEQUENCE</scope>
</reference>
<organism evidence="17">
    <name type="scientific">marine metagenome</name>
    <dbReference type="NCBI Taxonomy" id="408172"/>
    <lineage>
        <taxon>unclassified sequences</taxon>
        <taxon>metagenomes</taxon>
        <taxon>ecological metagenomes</taxon>
    </lineage>
</organism>
<sequence>KTSHTAIMAGSLRIPAVVGLKNACENIATGDYVLLDGFNGVVVVNPTDQTLFEYGQLEKEQEDIQAKLSEIKDSPAITLDGHEIMLSANVEQIGDTVAVLECGAKGVGLFRTEYLFLERDTLPNEEEQFISYQRVAEAIAPESVIFRTLDIGGDKMGRAFGESAEANPFLGWRAIRFCLARKDIFRTQLRALLRASAKGNVKLMYPMISGVEELDAANELLKECMNELRTEDEAFDADLEVGVMIEIPSAVLIADALGTRAKFFSIGTNDLIQYTLAVDRLNEKVADLYDPTHPALLRLMQMTIEAGKRNDIW</sequence>
<dbReference type="InterPro" id="IPR050499">
    <property type="entry name" value="PEP-utilizing_PTS_enzyme"/>
</dbReference>
<dbReference type="EMBL" id="UINC01127201">
    <property type="protein sequence ID" value="SVD06161.1"/>
    <property type="molecule type" value="Genomic_DNA"/>
</dbReference>
<dbReference type="Gene3D" id="3.20.20.60">
    <property type="entry name" value="Phosphoenolpyruvate-binding domains"/>
    <property type="match status" value="1"/>
</dbReference>
<dbReference type="NCBIfam" id="TIGR01417">
    <property type="entry name" value="PTS_I_fam"/>
    <property type="match status" value="1"/>
</dbReference>
<evidence type="ECO:0000256" key="3">
    <source>
        <dbReference type="ARBA" id="ARBA00002728"/>
    </source>
</evidence>
<dbReference type="Pfam" id="PF02896">
    <property type="entry name" value="PEP-utilizers_C"/>
    <property type="match status" value="1"/>
</dbReference>
<evidence type="ECO:0000259" key="15">
    <source>
        <dbReference type="Pfam" id="PF00391"/>
    </source>
</evidence>
<comment type="function">
    <text evidence="3">General (non sugar-specific) component of the phosphoenolpyruvate-dependent sugar phosphotransferase system (sugar PTS). This major carbohydrate active-transport system catalyzes the phosphorylation of incoming sugar substrates concomitantly with their translocation across the cell membrane. Enzyme I transfers the phosphoryl group from phosphoenolpyruvate (PEP) to the phosphoryl carrier protein (HPr).</text>
</comment>
<feature type="non-terminal residue" evidence="17">
    <location>
        <position position="1"/>
    </location>
</feature>
<evidence type="ECO:0000313" key="17">
    <source>
        <dbReference type="EMBL" id="SVD06161.1"/>
    </source>
</evidence>
<dbReference type="InterPro" id="IPR040442">
    <property type="entry name" value="Pyrv_kinase-like_dom_sf"/>
</dbReference>
<dbReference type="InterPro" id="IPR015813">
    <property type="entry name" value="Pyrv/PenolPyrv_kinase-like_dom"/>
</dbReference>
<keyword evidence="13" id="KW-0418">Kinase</keyword>
<keyword evidence="8" id="KW-0963">Cytoplasm</keyword>
<accession>A0A382SB69</accession>
<evidence type="ECO:0000256" key="2">
    <source>
        <dbReference type="ARBA" id="ARBA00001946"/>
    </source>
</evidence>
<keyword evidence="7" id="KW-0813">Transport</keyword>
<evidence type="ECO:0000256" key="10">
    <source>
        <dbReference type="ARBA" id="ARBA00022679"/>
    </source>
</evidence>
<dbReference type="InterPro" id="IPR006318">
    <property type="entry name" value="PTS_EI-like"/>
</dbReference>
<evidence type="ECO:0000256" key="13">
    <source>
        <dbReference type="ARBA" id="ARBA00022777"/>
    </source>
</evidence>
<dbReference type="Pfam" id="PF00391">
    <property type="entry name" value="PEP-utilizers"/>
    <property type="match status" value="1"/>
</dbReference>
<dbReference type="GO" id="GO:0005737">
    <property type="term" value="C:cytoplasm"/>
    <property type="evidence" value="ECO:0007669"/>
    <property type="project" value="UniProtKB-SubCell"/>
</dbReference>
<evidence type="ECO:0000256" key="5">
    <source>
        <dbReference type="ARBA" id="ARBA00007837"/>
    </source>
</evidence>
<dbReference type="PANTHER" id="PTHR46244:SF3">
    <property type="entry name" value="PHOSPHOENOLPYRUVATE-PROTEIN PHOSPHOTRANSFERASE"/>
    <property type="match status" value="1"/>
</dbReference>
<evidence type="ECO:0000256" key="1">
    <source>
        <dbReference type="ARBA" id="ARBA00000683"/>
    </source>
</evidence>
<dbReference type="GO" id="GO:0009401">
    <property type="term" value="P:phosphoenolpyruvate-dependent sugar phosphotransferase system"/>
    <property type="evidence" value="ECO:0007669"/>
    <property type="project" value="UniProtKB-KW"/>
</dbReference>
<evidence type="ECO:0000256" key="7">
    <source>
        <dbReference type="ARBA" id="ARBA00022448"/>
    </source>
</evidence>
<dbReference type="GO" id="GO:0008965">
    <property type="term" value="F:phosphoenolpyruvate-protein phosphotransferase activity"/>
    <property type="evidence" value="ECO:0007669"/>
    <property type="project" value="UniProtKB-EC"/>
</dbReference>
<comment type="similarity">
    <text evidence="5">Belongs to the PEP-utilizing enzyme family.</text>
</comment>
<keyword evidence="10" id="KW-0808">Transferase</keyword>
<dbReference type="AlphaFoldDB" id="A0A382SB69"/>
<comment type="subcellular location">
    <subcellularLocation>
        <location evidence="4">Cytoplasm</location>
    </subcellularLocation>
</comment>
<keyword evidence="9" id="KW-0762">Sugar transport</keyword>
<keyword evidence="11" id="KW-0598">Phosphotransferase system</keyword>
<dbReference type="PROSITE" id="PS00742">
    <property type="entry name" value="PEP_ENZYMES_2"/>
    <property type="match status" value="1"/>
</dbReference>
<keyword evidence="14" id="KW-0460">Magnesium</keyword>
<comment type="cofactor">
    <cofactor evidence="2">
        <name>Mg(2+)</name>
        <dbReference type="ChEBI" id="CHEBI:18420"/>
    </cofactor>
</comment>
<name>A0A382SB69_9ZZZZ</name>
<feature type="domain" description="PEP-utilising enzyme mobile" evidence="15">
    <location>
        <begin position="1"/>
        <end position="40"/>
    </location>
</feature>
<feature type="non-terminal residue" evidence="17">
    <location>
        <position position="313"/>
    </location>
</feature>
<feature type="domain" description="PEP-utilising enzyme C-terminal" evidence="16">
    <location>
        <begin position="66"/>
        <end position="313"/>
    </location>
</feature>
<evidence type="ECO:0000256" key="6">
    <source>
        <dbReference type="ARBA" id="ARBA00012232"/>
    </source>
</evidence>
<dbReference type="PANTHER" id="PTHR46244">
    <property type="entry name" value="PHOSPHOENOLPYRUVATE-PROTEIN PHOSPHOTRANSFERASE"/>
    <property type="match status" value="1"/>
</dbReference>
<dbReference type="GO" id="GO:0046872">
    <property type="term" value="F:metal ion binding"/>
    <property type="evidence" value="ECO:0007669"/>
    <property type="project" value="UniProtKB-KW"/>
</dbReference>
<dbReference type="Gene3D" id="3.50.30.10">
    <property type="entry name" value="Phosphohistidine domain"/>
    <property type="match status" value="1"/>
</dbReference>
<dbReference type="GO" id="GO:0016301">
    <property type="term" value="F:kinase activity"/>
    <property type="evidence" value="ECO:0007669"/>
    <property type="project" value="UniProtKB-KW"/>
</dbReference>
<comment type="catalytic activity">
    <reaction evidence="1">
        <text>L-histidyl-[protein] + phosphoenolpyruvate = N(pros)-phospho-L-histidyl-[protein] + pyruvate</text>
        <dbReference type="Rhea" id="RHEA:23880"/>
        <dbReference type="Rhea" id="RHEA-COMP:9745"/>
        <dbReference type="Rhea" id="RHEA-COMP:9746"/>
        <dbReference type="ChEBI" id="CHEBI:15361"/>
        <dbReference type="ChEBI" id="CHEBI:29979"/>
        <dbReference type="ChEBI" id="CHEBI:58702"/>
        <dbReference type="ChEBI" id="CHEBI:64837"/>
        <dbReference type="EC" id="2.7.3.9"/>
    </reaction>
</comment>
<dbReference type="SUPFAM" id="SSF52009">
    <property type="entry name" value="Phosphohistidine domain"/>
    <property type="match status" value="1"/>
</dbReference>
<dbReference type="InterPro" id="IPR023151">
    <property type="entry name" value="PEP_util_CS"/>
</dbReference>
<evidence type="ECO:0000256" key="4">
    <source>
        <dbReference type="ARBA" id="ARBA00004496"/>
    </source>
</evidence>
<dbReference type="EC" id="2.7.3.9" evidence="6"/>
<keyword evidence="12" id="KW-0479">Metal-binding</keyword>
<evidence type="ECO:0000256" key="14">
    <source>
        <dbReference type="ARBA" id="ARBA00022842"/>
    </source>
</evidence>
<evidence type="ECO:0000256" key="8">
    <source>
        <dbReference type="ARBA" id="ARBA00022490"/>
    </source>
</evidence>
<evidence type="ECO:0000256" key="11">
    <source>
        <dbReference type="ARBA" id="ARBA00022683"/>
    </source>
</evidence>
<dbReference type="InterPro" id="IPR008279">
    <property type="entry name" value="PEP-util_enz_mobile_dom"/>
</dbReference>
<dbReference type="SUPFAM" id="SSF51621">
    <property type="entry name" value="Phosphoenolpyruvate/pyruvate domain"/>
    <property type="match status" value="1"/>
</dbReference>
<evidence type="ECO:0000256" key="9">
    <source>
        <dbReference type="ARBA" id="ARBA00022597"/>
    </source>
</evidence>
<gene>
    <name evidence="17" type="ORF">METZ01_LOCUS359015</name>
</gene>
<dbReference type="PRINTS" id="PR01736">
    <property type="entry name" value="PHPHTRNFRASE"/>
</dbReference>
<dbReference type="InterPro" id="IPR036637">
    <property type="entry name" value="Phosphohistidine_dom_sf"/>
</dbReference>
<proteinExistence type="inferred from homology"/>